<keyword evidence="4 6" id="KW-0472">Membrane</keyword>
<comment type="similarity">
    <text evidence="5">Belongs to the SAT4 family.</text>
</comment>
<name>A0A8K0W261_9PLEO</name>
<keyword evidence="9" id="KW-1185">Reference proteome</keyword>
<proteinExistence type="inferred from homology"/>
<dbReference type="Proteomes" id="UP000813461">
    <property type="component" value="Unassembled WGS sequence"/>
</dbReference>
<feature type="transmembrane region" description="Helical" evidence="6">
    <location>
        <begin position="219"/>
        <end position="243"/>
    </location>
</feature>
<evidence type="ECO:0000256" key="2">
    <source>
        <dbReference type="ARBA" id="ARBA00022692"/>
    </source>
</evidence>
<keyword evidence="3 6" id="KW-1133">Transmembrane helix</keyword>
<dbReference type="InterPro" id="IPR049326">
    <property type="entry name" value="Rhodopsin_dom_fungi"/>
</dbReference>
<organism evidence="8 9">
    <name type="scientific">Paraphoma chrysanthemicola</name>
    <dbReference type="NCBI Taxonomy" id="798071"/>
    <lineage>
        <taxon>Eukaryota</taxon>
        <taxon>Fungi</taxon>
        <taxon>Dikarya</taxon>
        <taxon>Ascomycota</taxon>
        <taxon>Pezizomycotina</taxon>
        <taxon>Dothideomycetes</taxon>
        <taxon>Pleosporomycetidae</taxon>
        <taxon>Pleosporales</taxon>
        <taxon>Pleosporineae</taxon>
        <taxon>Phaeosphaeriaceae</taxon>
        <taxon>Paraphoma</taxon>
    </lineage>
</organism>
<dbReference type="PANTHER" id="PTHR33048">
    <property type="entry name" value="PTH11-LIKE INTEGRAL MEMBRANE PROTEIN (AFU_ORTHOLOGUE AFUA_5G11245)"/>
    <property type="match status" value="1"/>
</dbReference>
<feature type="transmembrane region" description="Helical" evidence="6">
    <location>
        <begin position="255"/>
        <end position="278"/>
    </location>
</feature>
<protein>
    <recommendedName>
        <fullName evidence="7">Rhodopsin domain-containing protein</fullName>
    </recommendedName>
</protein>
<sequence>MDTPPDPTLIPAFPSPTAQYNSRAFVATTFILHGIALVTFGGRIWSRSRPVFRMHMDDYVCTAAYIFILTNSTLLLLTVPYTFTSSPTTFFLSNAETAFKYAIISQPLWAWSMSLLKISFALMLLRIEQTLTWRRFLWFMIAVQVVVGVYNTLGIVLQCVPLRKAWDLVGVVQGKCWSKETQGTSTIVVAAINIITDFVFSLLPITFLRKIQRPMRERVVVGVLMGLGIFAGVVSIVKISVAAQFGRTGDMINESILIGMWSVIEELVGLIVICVPCLRSPFQRAVQSVAGVTVRMRRYGMSRSYGRTYEASEGPKERSRSRSRLAAMLEGSNDSGFKLERVRNESSGPSSPNGDVIKRPCEIWCTKEVMVDHDSLSRMPSYEQARGGPDAVWMDHDFSLKDVEMGRAF</sequence>
<feature type="transmembrane region" description="Helical" evidence="6">
    <location>
        <begin position="20"/>
        <end position="42"/>
    </location>
</feature>
<accession>A0A8K0W261</accession>
<evidence type="ECO:0000256" key="4">
    <source>
        <dbReference type="ARBA" id="ARBA00023136"/>
    </source>
</evidence>
<keyword evidence="2 6" id="KW-0812">Transmembrane</keyword>
<evidence type="ECO:0000313" key="9">
    <source>
        <dbReference type="Proteomes" id="UP000813461"/>
    </source>
</evidence>
<evidence type="ECO:0000256" key="5">
    <source>
        <dbReference type="ARBA" id="ARBA00038359"/>
    </source>
</evidence>
<dbReference type="Pfam" id="PF20684">
    <property type="entry name" value="Fung_rhodopsin"/>
    <property type="match status" value="1"/>
</dbReference>
<evidence type="ECO:0000256" key="3">
    <source>
        <dbReference type="ARBA" id="ARBA00022989"/>
    </source>
</evidence>
<feature type="transmembrane region" description="Helical" evidence="6">
    <location>
        <begin position="103"/>
        <end position="125"/>
    </location>
</feature>
<comment type="caution">
    <text evidence="8">The sequence shown here is derived from an EMBL/GenBank/DDBJ whole genome shotgun (WGS) entry which is preliminary data.</text>
</comment>
<feature type="transmembrane region" description="Helical" evidence="6">
    <location>
        <begin position="137"/>
        <end position="157"/>
    </location>
</feature>
<evidence type="ECO:0000259" key="7">
    <source>
        <dbReference type="Pfam" id="PF20684"/>
    </source>
</evidence>
<dbReference type="OrthoDB" id="5022096at2759"/>
<evidence type="ECO:0000256" key="1">
    <source>
        <dbReference type="ARBA" id="ARBA00004141"/>
    </source>
</evidence>
<gene>
    <name evidence="8" type="ORF">FB567DRAFT_239799</name>
</gene>
<comment type="subcellular location">
    <subcellularLocation>
        <location evidence="1">Membrane</location>
        <topology evidence="1">Multi-pass membrane protein</topology>
    </subcellularLocation>
</comment>
<feature type="transmembrane region" description="Helical" evidence="6">
    <location>
        <begin position="63"/>
        <end position="83"/>
    </location>
</feature>
<dbReference type="InterPro" id="IPR052337">
    <property type="entry name" value="SAT4-like"/>
</dbReference>
<reference evidence="8" key="1">
    <citation type="journal article" date="2021" name="Nat. Commun.">
        <title>Genetic determinants of endophytism in the Arabidopsis root mycobiome.</title>
        <authorList>
            <person name="Mesny F."/>
            <person name="Miyauchi S."/>
            <person name="Thiergart T."/>
            <person name="Pickel B."/>
            <person name="Atanasova L."/>
            <person name="Karlsson M."/>
            <person name="Huettel B."/>
            <person name="Barry K.W."/>
            <person name="Haridas S."/>
            <person name="Chen C."/>
            <person name="Bauer D."/>
            <person name="Andreopoulos W."/>
            <person name="Pangilinan J."/>
            <person name="LaButti K."/>
            <person name="Riley R."/>
            <person name="Lipzen A."/>
            <person name="Clum A."/>
            <person name="Drula E."/>
            <person name="Henrissat B."/>
            <person name="Kohler A."/>
            <person name="Grigoriev I.V."/>
            <person name="Martin F.M."/>
            <person name="Hacquard S."/>
        </authorList>
    </citation>
    <scope>NUCLEOTIDE SEQUENCE</scope>
    <source>
        <strain evidence="8">MPI-SDFR-AT-0120</strain>
    </source>
</reference>
<dbReference type="PANTHER" id="PTHR33048:SF129">
    <property type="entry name" value="INTEGRAL MEMBRANE PROTEIN-RELATED"/>
    <property type="match status" value="1"/>
</dbReference>
<feature type="transmembrane region" description="Helical" evidence="6">
    <location>
        <begin position="187"/>
        <end position="207"/>
    </location>
</feature>
<feature type="domain" description="Rhodopsin" evidence="7">
    <location>
        <begin position="43"/>
        <end position="284"/>
    </location>
</feature>
<dbReference type="AlphaFoldDB" id="A0A8K0W261"/>
<evidence type="ECO:0000256" key="6">
    <source>
        <dbReference type="SAM" id="Phobius"/>
    </source>
</evidence>
<dbReference type="EMBL" id="JAGMVJ010000003">
    <property type="protein sequence ID" value="KAH7092536.1"/>
    <property type="molecule type" value="Genomic_DNA"/>
</dbReference>
<evidence type="ECO:0000313" key="8">
    <source>
        <dbReference type="EMBL" id="KAH7092536.1"/>
    </source>
</evidence>
<dbReference type="GO" id="GO:0016020">
    <property type="term" value="C:membrane"/>
    <property type="evidence" value="ECO:0007669"/>
    <property type="project" value="UniProtKB-SubCell"/>
</dbReference>